<dbReference type="WBParaSite" id="RSKR_0000734425.1">
    <property type="protein sequence ID" value="RSKR_0000734425.1"/>
    <property type="gene ID" value="RSKR_0000734425"/>
</dbReference>
<reference evidence="2" key="1">
    <citation type="submission" date="2016-11" db="UniProtKB">
        <authorList>
            <consortium name="WormBaseParasite"/>
        </authorList>
    </citation>
    <scope>IDENTIFICATION</scope>
    <source>
        <strain evidence="2">KR3021</strain>
    </source>
</reference>
<accession>A0AC35U2K0</accession>
<dbReference type="Proteomes" id="UP000095286">
    <property type="component" value="Unplaced"/>
</dbReference>
<organism evidence="1 2">
    <name type="scientific">Rhabditophanes sp. KR3021</name>
    <dbReference type="NCBI Taxonomy" id="114890"/>
    <lineage>
        <taxon>Eukaryota</taxon>
        <taxon>Metazoa</taxon>
        <taxon>Ecdysozoa</taxon>
        <taxon>Nematoda</taxon>
        <taxon>Chromadorea</taxon>
        <taxon>Rhabditida</taxon>
        <taxon>Tylenchina</taxon>
        <taxon>Panagrolaimomorpha</taxon>
        <taxon>Strongyloidoidea</taxon>
        <taxon>Alloionematidae</taxon>
        <taxon>Rhabditophanes</taxon>
    </lineage>
</organism>
<sequence>MPSTENEQVPVELLCGIFKYIDSSDINNVAKTCKHFTHALKLGSKNLPLSRVSAVYIFPGRPIGFIPEHPLKNKFSLSYWMTSRYTFTKNNQIEFLKKTTLVNDKKLVIGNITDPNMIDAIKSYILKNKDIRISFFCSINFDYFFDVCSSQYRISSLSFQYDITRDIQIVINMLTDIRIKDVLIFVGIRNSSFISIEENIQQNEILEEMKRQLDSIIDVQIQIEPKIAASISLSNILIPKLHQDYHIHRLPWENLSFRVILMCDFVAIYCASSCIFSAEPQRLFVAVLNLIFVILSIPCLLPLCFFRLENMSITF</sequence>
<name>A0AC35U2K0_9BILA</name>
<proteinExistence type="predicted"/>
<evidence type="ECO:0000313" key="1">
    <source>
        <dbReference type="Proteomes" id="UP000095286"/>
    </source>
</evidence>
<evidence type="ECO:0000313" key="2">
    <source>
        <dbReference type="WBParaSite" id="RSKR_0000734425.1"/>
    </source>
</evidence>
<protein>
    <submittedName>
        <fullName evidence="2">F-box domain-containing protein</fullName>
    </submittedName>
</protein>